<proteinExistence type="predicted"/>
<accession>A0A238W6J1</accession>
<keyword evidence="2" id="KW-1185">Reference proteome</keyword>
<evidence type="ECO:0000313" key="1">
    <source>
        <dbReference type="EMBL" id="SNR42160.1"/>
    </source>
</evidence>
<dbReference type="AlphaFoldDB" id="A0A238W6J1"/>
<gene>
    <name evidence="1" type="ORF">SAMN06265376_101744</name>
</gene>
<sequence>MSKRALFFRQITEYPQNAARQWTKRGSLKEKTSSKRWRFLILKPFGREVYPE</sequence>
<evidence type="ECO:0000313" key="2">
    <source>
        <dbReference type="Proteomes" id="UP000198379"/>
    </source>
</evidence>
<reference evidence="1 2" key="1">
    <citation type="submission" date="2017-06" db="EMBL/GenBank/DDBJ databases">
        <authorList>
            <person name="Kim H.J."/>
            <person name="Triplett B.A."/>
        </authorList>
    </citation>
    <scope>NUCLEOTIDE SEQUENCE [LARGE SCALE GENOMIC DNA]</scope>
    <source>
        <strain evidence="1 2">DSM 25597</strain>
    </source>
</reference>
<protein>
    <submittedName>
        <fullName evidence="1">Uncharacterized protein</fullName>
    </submittedName>
</protein>
<name>A0A238W6J1_9FLAO</name>
<dbReference type="EMBL" id="FZNY01000001">
    <property type="protein sequence ID" value="SNR42160.1"/>
    <property type="molecule type" value="Genomic_DNA"/>
</dbReference>
<dbReference type="Proteomes" id="UP000198379">
    <property type="component" value="Unassembled WGS sequence"/>
</dbReference>
<organism evidence="1 2">
    <name type="scientific">Dokdonia pacifica</name>
    <dbReference type="NCBI Taxonomy" id="1627892"/>
    <lineage>
        <taxon>Bacteria</taxon>
        <taxon>Pseudomonadati</taxon>
        <taxon>Bacteroidota</taxon>
        <taxon>Flavobacteriia</taxon>
        <taxon>Flavobacteriales</taxon>
        <taxon>Flavobacteriaceae</taxon>
        <taxon>Dokdonia</taxon>
    </lineage>
</organism>